<sequence length="310" mass="35286">MSEGISHMAGPLLLGYMLNWGLYGVLTVQIHTYWTAFPNDTLYARILVYGIYLLETTQTVLLTHDAFRTFVFGFMDPSSVDDIHNLWLDVYLFDGLVASCVQVFYAYRIRVLLSKSKLLPGIIVLLSITHFTASVHLCFIMREFRFFSAYHESTLLSRPISGLIWIGTSLITDTLIAITMIYALSRYDTTSRETQDLVRRLSRLAMETCSLVAAAHIIQPFLFFLIPTKNYSITPAMTATKLYLNSLLVVFNTRVCIHDARGTGNREETDWGTSIHVTANRDEIPLSTRGWIPSTFPSHLDSSVYRWVKI</sequence>
<organism evidence="3 4">
    <name type="scientific">Moniliophthora roreri</name>
    <name type="common">Frosty pod rot fungus</name>
    <name type="synonym">Monilia roreri</name>
    <dbReference type="NCBI Taxonomy" id="221103"/>
    <lineage>
        <taxon>Eukaryota</taxon>
        <taxon>Fungi</taxon>
        <taxon>Dikarya</taxon>
        <taxon>Basidiomycota</taxon>
        <taxon>Agaricomycotina</taxon>
        <taxon>Agaricomycetes</taxon>
        <taxon>Agaricomycetidae</taxon>
        <taxon>Agaricales</taxon>
        <taxon>Marasmiineae</taxon>
        <taxon>Marasmiaceae</taxon>
        <taxon>Moniliophthora</taxon>
    </lineage>
</organism>
<proteinExistence type="predicted"/>
<evidence type="ECO:0000313" key="4">
    <source>
        <dbReference type="Proteomes" id="UP000054988"/>
    </source>
</evidence>
<dbReference type="eggNOG" id="ENOG502SRYS">
    <property type="taxonomic scope" value="Eukaryota"/>
</dbReference>
<dbReference type="Proteomes" id="UP000054988">
    <property type="component" value="Unassembled WGS sequence"/>
</dbReference>
<accession>A0A0W0FG22</accession>
<dbReference type="PANTHER" id="PTHR40465:SF1">
    <property type="entry name" value="DUF6534 DOMAIN-CONTAINING PROTEIN"/>
    <property type="match status" value="1"/>
</dbReference>
<feature type="transmembrane region" description="Helical" evidence="1">
    <location>
        <begin position="86"/>
        <end position="107"/>
    </location>
</feature>
<keyword evidence="1" id="KW-1133">Transmembrane helix</keyword>
<comment type="caution">
    <text evidence="3">The sequence shown here is derived from an EMBL/GenBank/DDBJ whole genome shotgun (WGS) entry which is preliminary data.</text>
</comment>
<keyword evidence="1" id="KW-0812">Transmembrane</keyword>
<protein>
    <recommendedName>
        <fullName evidence="2">DUF6534 domain-containing protein</fullName>
    </recommendedName>
</protein>
<dbReference type="EMBL" id="LATX01001992">
    <property type="protein sequence ID" value="KTB35291.1"/>
    <property type="molecule type" value="Genomic_DNA"/>
</dbReference>
<feature type="transmembrane region" description="Helical" evidence="1">
    <location>
        <begin position="204"/>
        <end position="226"/>
    </location>
</feature>
<evidence type="ECO:0000259" key="2">
    <source>
        <dbReference type="Pfam" id="PF20152"/>
    </source>
</evidence>
<dbReference type="PANTHER" id="PTHR40465">
    <property type="entry name" value="CHROMOSOME 1, WHOLE GENOME SHOTGUN SEQUENCE"/>
    <property type="match status" value="1"/>
</dbReference>
<dbReference type="InterPro" id="IPR045339">
    <property type="entry name" value="DUF6534"/>
</dbReference>
<gene>
    <name evidence="3" type="ORF">WG66_12114</name>
</gene>
<keyword evidence="1" id="KW-0472">Membrane</keyword>
<feature type="domain" description="DUF6534" evidence="2">
    <location>
        <begin position="169"/>
        <end position="254"/>
    </location>
</feature>
<feature type="transmembrane region" description="Helical" evidence="1">
    <location>
        <begin position="12"/>
        <end position="34"/>
    </location>
</feature>
<evidence type="ECO:0000256" key="1">
    <source>
        <dbReference type="SAM" id="Phobius"/>
    </source>
</evidence>
<dbReference type="Pfam" id="PF20152">
    <property type="entry name" value="DUF6534"/>
    <property type="match status" value="1"/>
</dbReference>
<name>A0A0W0FG22_MONRR</name>
<feature type="transmembrane region" description="Helical" evidence="1">
    <location>
        <begin position="119"/>
        <end position="142"/>
    </location>
</feature>
<feature type="transmembrane region" description="Helical" evidence="1">
    <location>
        <begin position="162"/>
        <end position="184"/>
    </location>
</feature>
<dbReference type="AlphaFoldDB" id="A0A0W0FG22"/>
<evidence type="ECO:0000313" key="3">
    <source>
        <dbReference type="EMBL" id="KTB35291.1"/>
    </source>
</evidence>
<reference evidence="3 4" key="1">
    <citation type="submission" date="2015-12" db="EMBL/GenBank/DDBJ databases">
        <title>Draft genome sequence of Moniliophthora roreri, the causal agent of frosty pod rot of cacao.</title>
        <authorList>
            <person name="Aime M.C."/>
            <person name="Diaz-Valderrama J.R."/>
            <person name="Kijpornyongpan T."/>
            <person name="Phillips-Mora W."/>
        </authorList>
    </citation>
    <scope>NUCLEOTIDE SEQUENCE [LARGE SCALE GENOMIC DNA]</scope>
    <source>
        <strain evidence="3 4">MCA 2952</strain>
    </source>
</reference>